<dbReference type="AlphaFoldDB" id="A0A0C3MF59"/>
<sequence>MDHELEIWRKLRALAGICVPGLFGAYSIEGQDGCEDTGALVQQYAGKTLSSFDTLDDEQRQVLYRIVTRIHEADVAHGDVSPRNVALDDGRMTALDFSPSSHHECEREEKCAELQYLRLKLKLSE</sequence>
<dbReference type="OrthoDB" id="427969at2759"/>
<dbReference type="EMBL" id="KN822955">
    <property type="protein sequence ID" value="KIO32352.1"/>
    <property type="molecule type" value="Genomic_DNA"/>
</dbReference>
<dbReference type="Gene3D" id="1.10.510.10">
    <property type="entry name" value="Transferase(Phosphotransferase) domain 1"/>
    <property type="match status" value="1"/>
</dbReference>
<reference evidence="1 2" key="1">
    <citation type="submission" date="2014-04" db="EMBL/GenBank/DDBJ databases">
        <authorList>
            <consortium name="DOE Joint Genome Institute"/>
            <person name="Kuo A."/>
            <person name="Girlanda M."/>
            <person name="Perotto S."/>
            <person name="Kohler A."/>
            <person name="Nagy L.G."/>
            <person name="Floudas D."/>
            <person name="Copeland A."/>
            <person name="Barry K.W."/>
            <person name="Cichocki N."/>
            <person name="Veneault-Fourrey C."/>
            <person name="LaButti K."/>
            <person name="Lindquist E.A."/>
            <person name="Lipzen A."/>
            <person name="Lundell T."/>
            <person name="Morin E."/>
            <person name="Murat C."/>
            <person name="Sun H."/>
            <person name="Tunlid A."/>
            <person name="Henrissat B."/>
            <person name="Grigoriev I.V."/>
            <person name="Hibbett D.S."/>
            <person name="Martin F."/>
            <person name="Nordberg H.P."/>
            <person name="Cantor M.N."/>
            <person name="Hua S.X."/>
        </authorList>
    </citation>
    <scope>NUCLEOTIDE SEQUENCE [LARGE SCALE GENOMIC DNA]</scope>
    <source>
        <strain evidence="1 2">MUT 4182</strain>
    </source>
</reference>
<evidence type="ECO:0000313" key="2">
    <source>
        <dbReference type="Proteomes" id="UP000054248"/>
    </source>
</evidence>
<dbReference type="InterPro" id="IPR011009">
    <property type="entry name" value="Kinase-like_dom_sf"/>
</dbReference>
<dbReference type="HOGENOM" id="CLU_1994284_0_0_1"/>
<gene>
    <name evidence="1" type="ORF">M407DRAFT_66763</name>
</gene>
<evidence type="ECO:0008006" key="3">
    <source>
        <dbReference type="Google" id="ProtNLM"/>
    </source>
</evidence>
<evidence type="ECO:0000313" key="1">
    <source>
        <dbReference type="EMBL" id="KIO32352.1"/>
    </source>
</evidence>
<keyword evidence="2" id="KW-1185">Reference proteome</keyword>
<name>A0A0C3MF59_9AGAM</name>
<protein>
    <recommendedName>
        <fullName evidence="3">Protein kinase domain-containing protein</fullName>
    </recommendedName>
</protein>
<accession>A0A0C3MF59</accession>
<dbReference type="Proteomes" id="UP000054248">
    <property type="component" value="Unassembled WGS sequence"/>
</dbReference>
<proteinExistence type="predicted"/>
<organism evidence="1 2">
    <name type="scientific">Tulasnella calospora MUT 4182</name>
    <dbReference type="NCBI Taxonomy" id="1051891"/>
    <lineage>
        <taxon>Eukaryota</taxon>
        <taxon>Fungi</taxon>
        <taxon>Dikarya</taxon>
        <taxon>Basidiomycota</taxon>
        <taxon>Agaricomycotina</taxon>
        <taxon>Agaricomycetes</taxon>
        <taxon>Cantharellales</taxon>
        <taxon>Tulasnellaceae</taxon>
        <taxon>Tulasnella</taxon>
    </lineage>
</organism>
<dbReference type="SUPFAM" id="SSF56112">
    <property type="entry name" value="Protein kinase-like (PK-like)"/>
    <property type="match status" value="1"/>
</dbReference>
<reference evidence="2" key="2">
    <citation type="submission" date="2015-01" db="EMBL/GenBank/DDBJ databases">
        <title>Evolutionary Origins and Diversification of the Mycorrhizal Mutualists.</title>
        <authorList>
            <consortium name="DOE Joint Genome Institute"/>
            <consortium name="Mycorrhizal Genomics Consortium"/>
            <person name="Kohler A."/>
            <person name="Kuo A."/>
            <person name="Nagy L.G."/>
            <person name="Floudas D."/>
            <person name="Copeland A."/>
            <person name="Barry K.W."/>
            <person name="Cichocki N."/>
            <person name="Veneault-Fourrey C."/>
            <person name="LaButti K."/>
            <person name="Lindquist E.A."/>
            <person name="Lipzen A."/>
            <person name="Lundell T."/>
            <person name="Morin E."/>
            <person name="Murat C."/>
            <person name="Riley R."/>
            <person name="Ohm R."/>
            <person name="Sun H."/>
            <person name="Tunlid A."/>
            <person name="Henrissat B."/>
            <person name="Grigoriev I.V."/>
            <person name="Hibbett D.S."/>
            <person name="Martin F."/>
        </authorList>
    </citation>
    <scope>NUCLEOTIDE SEQUENCE [LARGE SCALE GENOMIC DNA]</scope>
    <source>
        <strain evidence="2">MUT 4182</strain>
    </source>
</reference>